<dbReference type="PROSITE" id="PS50234">
    <property type="entry name" value="VWFA"/>
    <property type="match status" value="1"/>
</dbReference>
<dbReference type="SUPFAM" id="SSF53300">
    <property type="entry name" value="vWA-like"/>
    <property type="match status" value="1"/>
</dbReference>
<sequence>MRGIWVVGVAALCWSLGLAAQAPEPVPEREPEREPGAADVRVLFDVSGSMRHNDPERLSASALALLAALMPRGARAGLWLFGEQASEALPVAEVDADWRDQALALRPRLGEYQQYTDIEAAIRDAAEASANGPRQLVLFTDGMVDLPAPAVGSKARRDAVSRQRLLDELAPALADAGVTLHTIAFSAEADLALAERLAQVGGGLVAQVDSADGLLQAFLDILERLFPVDQLPLEEGRFQVDEGVQGISALLLRDPGEVLVIVDPEGGRHDAEAAGEGLEWLAESHFDLVRIQDPLPGEWRIEGELEAASRLHLDADPVLRHAPLPATLYTGFPQPLEAWLVHQGQRLSAEEAATWRLRARLQGLGGEALAATELHPEGAAFVGRLPGAELAGNARLVLEASRDGVRRQRVQAVNVLPAIEAQDRGDRAELVARHPDLDHANTRIEAFLLGEALGVEPGEPGQWWIPLPPLDTEASVPLLMRAEVDWQGETLRLDLPRLLLNPEARLALEALEPSEVLAGESLEEDEGAAEASPVPRTTAERIEARLRDLPQTVEQGWRRYHDDPRLWGGLVALLFLLVMVVAASGARRRARRRPREEPHV</sequence>
<keyword evidence="1" id="KW-1133">Transmembrane helix</keyword>
<evidence type="ECO:0000313" key="4">
    <source>
        <dbReference type="EMBL" id="MFC7088619.1"/>
    </source>
</evidence>
<keyword evidence="5" id="KW-1185">Reference proteome</keyword>
<feature type="chain" id="PRO_5045378689" evidence="2">
    <location>
        <begin position="23"/>
        <end position="600"/>
    </location>
</feature>
<dbReference type="RefSeq" id="WP_346063235.1">
    <property type="nucleotide sequence ID" value="NZ_BAAADR010000015.1"/>
</dbReference>
<evidence type="ECO:0000259" key="3">
    <source>
        <dbReference type="PROSITE" id="PS50234"/>
    </source>
</evidence>
<keyword evidence="2" id="KW-0732">Signal</keyword>
<evidence type="ECO:0000313" key="5">
    <source>
        <dbReference type="Proteomes" id="UP001596411"/>
    </source>
</evidence>
<dbReference type="InterPro" id="IPR002035">
    <property type="entry name" value="VWF_A"/>
</dbReference>
<evidence type="ECO:0000256" key="2">
    <source>
        <dbReference type="SAM" id="SignalP"/>
    </source>
</evidence>
<comment type="caution">
    <text evidence="4">The sequence shown here is derived from an EMBL/GenBank/DDBJ whole genome shotgun (WGS) entry which is preliminary data.</text>
</comment>
<keyword evidence="1" id="KW-0812">Transmembrane</keyword>
<feature type="signal peptide" evidence="2">
    <location>
        <begin position="1"/>
        <end position="22"/>
    </location>
</feature>
<dbReference type="CDD" id="cd00198">
    <property type="entry name" value="vWFA"/>
    <property type="match status" value="1"/>
</dbReference>
<organism evidence="4 5">
    <name type="scientific">Halomonas salifodinae</name>
    <dbReference type="NCBI Taxonomy" id="438745"/>
    <lineage>
        <taxon>Bacteria</taxon>
        <taxon>Pseudomonadati</taxon>
        <taxon>Pseudomonadota</taxon>
        <taxon>Gammaproteobacteria</taxon>
        <taxon>Oceanospirillales</taxon>
        <taxon>Halomonadaceae</taxon>
        <taxon>Halomonas</taxon>
    </lineage>
</organism>
<gene>
    <name evidence="4" type="ORF">ACFQH5_03505</name>
</gene>
<feature type="transmembrane region" description="Helical" evidence="1">
    <location>
        <begin position="566"/>
        <end position="586"/>
    </location>
</feature>
<dbReference type="SMART" id="SM00327">
    <property type="entry name" value="VWA"/>
    <property type="match status" value="1"/>
</dbReference>
<dbReference type="Proteomes" id="UP001596411">
    <property type="component" value="Unassembled WGS sequence"/>
</dbReference>
<dbReference type="Gene3D" id="3.40.50.410">
    <property type="entry name" value="von Willebrand factor, type A domain"/>
    <property type="match status" value="1"/>
</dbReference>
<reference evidence="5" key="1">
    <citation type="journal article" date="2019" name="Int. J. Syst. Evol. Microbiol.">
        <title>The Global Catalogue of Microorganisms (GCM) 10K type strain sequencing project: providing services to taxonomists for standard genome sequencing and annotation.</title>
        <authorList>
            <consortium name="The Broad Institute Genomics Platform"/>
            <consortium name="The Broad Institute Genome Sequencing Center for Infectious Disease"/>
            <person name="Wu L."/>
            <person name="Ma J."/>
        </authorList>
    </citation>
    <scope>NUCLEOTIDE SEQUENCE [LARGE SCALE GENOMIC DNA]</scope>
    <source>
        <strain evidence="5">CGMCC 1.13666</strain>
    </source>
</reference>
<accession>A0ABW2EUG3</accession>
<dbReference type="InterPro" id="IPR036465">
    <property type="entry name" value="vWFA_dom_sf"/>
</dbReference>
<name>A0ABW2EUG3_9GAMM</name>
<evidence type="ECO:0000256" key="1">
    <source>
        <dbReference type="SAM" id="Phobius"/>
    </source>
</evidence>
<keyword evidence="1" id="KW-0472">Membrane</keyword>
<protein>
    <submittedName>
        <fullName evidence="4">VWA domain-containing protein</fullName>
    </submittedName>
</protein>
<dbReference type="EMBL" id="JBHSZP010000003">
    <property type="protein sequence ID" value="MFC7088619.1"/>
    <property type="molecule type" value="Genomic_DNA"/>
</dbReference>
<dbReference type="Pfam" id="PF13519">
    <property type="entry name" value="VWA_2"/>
    <property type="match status" value="1"/>
</dbReference>
<feature type="domain" description="VWFA" evidence="3">
    <location>
        <begin position="39"/>
        <end position="225"/>
    </location>
</feature>
<proteinExistence type="predicted"/>